<sequence length="29" mass="3068">MTNCMGGLREERQSSGTAGQLPSEMATPQ</sequence>
<feature type="region of interest" description="Disordered" evidence="1">
    <location>
        <begin position="1"/>
        <end position="29"/>
    </location>
</feature>
<organism evidence="2 3">
    <name type="scientific">Romanomermis culicivorax</name>
    <name type="common">Nematode worm</name>
    <dbReference type="NCBI Taxonomy" id="13658"/>
    <lineage>
        <taxon>Eukaryota</taxon>
        <taxon>Metazoa</taxon>
        <taxon>Ecdysozoa</taxon>
        <taxon>Nematoda</taxon>
        <taxon>Enoplea</taxon>
        <taxon>Dorylaimia</taxon>
        <taxon>Mermithida</taxon>
        <taxon>Mermithoidea</taxon>
        <taxon>Mermithidae</taxon>
        <taxon>Romanomermis</taxon>
    </lineage>
</organism>
<name>A0A915JS15_ROMCU</name>
<reference evidence="3" key="1">
    <citation type="submission" date="2022-11" db="UniProtKB">
        <authorList>
            <consortium name="WormBaseParasite"/>
        </authorList>
    </citation>
    <scope>IDENTIFICATION</scope>
</reference>
<evidence type="ECO:0000313" key="2">
    <source>
        <dbReference type="Proteomes" id="UP000887565"/>
    </source>
</evidence>
<dbReference type="Proteomes" id="UP000887565">
    <property type="component" value="Unplaced"/>
</dbReference>
<dbReference type="AlphaFoldDB" id="A0A915JS15"/>
<feature type="compositionally biased region" description="Polar residues" evidence="1">
    <location>
        <begin position="14"/>
        <end position="29"/>
    </location>
</feature>
<evidence type="ECO:0000256" key="1">
    <source>
        <dbReference type="SAM" id="MobiDB-lite"/>
    </source>
</evidence>
<keyword evidence="2" id="KW-1185">Reference proteome</keyword>
<evidence type="ECO:0000313" key="3">
    <source>
        <dbReference type="WBParaSite" id="nRc.2.0.1.t29095-RA"/>
    </source>
</evidence>
<proteinExistence type="predicted"/>
<protein>
    <submittedName>
        <fullName evidence="3">Uncharacterized protein</fullName>
    </submittedName>
</protein>
<dbReference type="WBParaSite" id="nRc.2.0.1.t29095-RA">
    <property type="protein sequence ID" value="nRc.2.0.1.t29095-RA"/>
    <property type="gene ID" value="nRc.2.0.1.g29095"/>
</dbReference>
<accession>A0A915JS15</accession>